<evidence type="ECO:0000313" key="5">
    <source>
        <dbReference type="Proteomes" id="UP000564836"/>
    </source>
</evidence>
<evidence type="ECO:0000259" key="1">
    <source>
        <dbReference type="Pfam" id="PF04865"/>
    </source>
</evidence>
<dbReference type="PANTHER" id="PTHR37829:SF3">
    <property type="entry name" value="PROTEIN JAYE-RELATED"/>
    <property type="match status" value="1"/>
</dbReference>
<feature type="domain" description="Baseplate J-like central" evidence="2">
    <location>
        <begin position="197"/>
        <end position="265"/>
    </location>
</feature>
<dbReference type="InterPro" id="IPR052399">
    <property type="entry name" value="Phage_Baseplate_Assmbl_Protein"/>
</dbReference>
<gene>
    <name evidence="4" type="ORF">G6321_00031280</name>
    <name evidence="3" type="ORF">G6321_36990</name>
</gene>
<proteinExistence type="predicted"/>
<organism evidence="3">
    <name type="scientific">Bradyrhizobium barranii subsp. barranii</name>
    <dbReference type="NCBI Taxonomy" id="2823807"/>
    <lineage>
        <taxon>Bacteria</taxon>
        <taxon>Pseudomonadati</taxon>
        <taxon>Pseudomonadota</taxon>
        <taxon>Alphaproteobacteria</taxon>
        <taxon>Hyphomicrobiales</taxon>
        <taxon>Nitrobacteraceae</taxon>
        <taxon>Bradyrhizobium</taxon>
        <taxon>Bradyrhizobium barranii</taxon>
    </lineage>
</organism>
<dbReference type="EMBL" id="JACBFH010000001">
    <property type="protein sequence ID" value="NYY93781.1"/>
    <property type="molecule type" value="Genomic_DNA"/>
</dbReference>
<sequence>MPWTTPTLKDVRRLTRDYVTSQLGAQSLIPNSVLRIMSDAKAGLAHLVLLYIDWLSKQLLPDTAETEWLDRHGQIWLTNADGSKGRKAASYAAGTVTLTGTQGIIVPTATNLTSAAGVAYETTEEIIIGTGPTPVGAMALVAGAVGNIDEGETVSVGDAIPGVDGIATVVSMSGGVDEETDDQLRARILFRIQRPPMGGDADDYVLWALAVPGVTRAWSAQEMGPGTVTVRFMMDDLRADNRGLPTPDDVLVVRNYLDTKRPVAVKDMYVEAPIPLFYDLTISALDDDDEATRAAIEASIEDMEMRRSKPGQTMYRSWVDEAISTAVGEDHHELDFVTTPMPEPGYMPFVGTILYS</sequence>
<evidence type="ECO:0000313" key="4">
    <source>
        <dbReference type="EMBL" id="UGX90319.1"/>
    </source>
</evidence>
<name>A0A7Z0TRG3_9BRAD</name>
<dbReference type="PANTHER" id="PTHR37829">
    <property type="entry name" value="PHAGE-LIKE ELEMENT PBSX PROTEIN XKDT"/>
    <property type="match status" value="1"/>
</dbReference>
<feature type="domain" description="Baseplate protein J-like barrel" evidence="1">
    <location>
        <begin position="95"/>
        <end position="175"/>
    </location>
</feature>
<dbReference type="Proteomes" id="UP000564836">
    <property type="component" value="Chromosome"/>
</dbReference>
<dbReference type="InterPro" id="IPR058531">
    <property type="entry name" value="Baseplate_J_M"/>
</dbReference>
<reference evidence="4 5" key="1">
    <citation type="journal article" date="2017" name="Syst. Appl. Microbiol.">
        <title>Soybeans inoculated with root zone soils of Canadian native legumes harbour diverse and novel Bradyrhizobium spp. that possess agricultural potential.</title>
        <authorList>
            <person name="Bromfield E.S.P."/>
            <person name="Cloutier S."/>
            <person name="Tambong J.T."/>
            <person name="Tran Thi T.V."/>
        </authorList>
    </citation>
    <scope>NUCLEOTIDE SEQUENCE [LARGE SCALE GENOMIC DNA]</scope>
    <source>
        <strain evidence="4 5">323S2</strain>
    </source>
</reference>
<dbReference type="EMBL" id="CP088280">
    <property type="protein sequence ID" value="UGX90319.1"/>
    <property type="molecule type" value="Genomic_DNA"/>
</dbReference>
<dbReference type="AlphaFoldDB" id="A0A7Z0TRG3"/>
<evidence type="ECO:0000259" key="2">
    <source>
        <dbReference type="Pfam" id="PF26078"/>
    </source>
</evidence>
<protein>
    <submittedName>
        <fullName evidence="3">Baseplate J/gp47 family protein</fullName>
    </submittedName>
</protein>
<dbReference type="Pfam" id="PF04865">
    <property type="entry name" value="Baseplate_J"/>
    <property type="match status" value="1"/>
</dbReference>
<dbReference type="Pfam" id="PF26078">
    <property type="entry name" value="Baseplate_J_M"/>
    <property type="match status" value="1"/>
</dbReference>
<accession>A0A7Z0TRG3</accession>
<dbReference type="RefSeq" id="WP_166352167.1">
    <property type="nucleotide sequence ID" value="NZ_CP088280.1"/>
</dbReference>
<reference evidence="3" key="2">
    <citation type="submission" date="2020-06" db="EMBL/GenBank/DDBJ databases">
        <title>Whole Genome Sequence of Bradyrhizobium sp. Strain 323S2.</title>
        <authorList>
            <person name="Bromfield E.S.P."/>
        </authorList>
    </citation>
    <scope>NUCLEOTIDE SEQUENCE [LARGE SCALE GENOMIC DNA]</scope>
    <source>
        <strain evidence="3">323S2</strain>
    </source>
</reference>
<dbReference type="InterPro" id="IPR006949">
    <property type="entry name" value="Barrel_Baseplate_J-like"/>
</dbReference>
<evidence type="ECO:0000313" key="3">
    <source>
        <dbReference type="EMBL" id="NYY93781.1"/>
    </source>
</evidence>
<reference evidence="4 5" key="3">
    <citation type="journal article" date="2022" name="Int. J. Syst. Evol. Microbiol.">
        <title>Strains of Bradyrhizobium barranii sp. nov. associated with legumes native to Canada are symbionts of soybeans and belong to different subspecies (subsp. barranii subsp. nov. and subsp. apii subsp. nov.) and symbiovars (sv. glycinearum and sv. septentrionale).</title>
        <authorList>
            <person name="Bromfield E.S.P."/>
            <person name="Cloutier S."/>
            <person name="Wasai-Hara S."/>
            <person name="Minamisawa K."/>
        </authorList>
    </citation>
    <scope>NUCLEOTIDE SEQUENCE [LARGE SCALE GENOMIC DNA]</scope>
    <source>
        <strain evidence="4 5">323S2</strain>
    </source>
</reference>